<evidence type="ECO:0000313" key="1">
    <source>
        <dbReference type="EMBL" id="ONM32209.1"/>
    </source>
</evidence>
<dbReference type="AlphaFoldDB" id="A0A1D6MTJ3"/>
<accession>A0A1D6MTJ3</accession>
<protein>
    <submittedName>
        <fullName evidence="1">Uncharacterized protein</fullName>
    </submittedName>
</protein>
<dbReference type="InParanoid" id="A0A1D6MTJ3"/>
<proteinExistence type="predicted"/>
<sequence>MGSYVVLYMGHMGLANGPTIYSNSRFSYWIFVAYHYYPFWCYTALSLSRNSLRIRWALLSINFLVNSIHYIITYHNFFLSWCVSCKLRN</sequence>
<name>A0A1D6MTJ3_MAIZE</name>
<gene>
    <name evidence="1" type="ORF">ZEAMMB73_Zm00001d040937</name>
</gene>
<reference evidence="1" key="1">
    <citation type="submission" date="2015-12" db="EMBL/GenBank/DDBJ databases">
        <title>Update maize B73 reference genome by single molecule sequencing technologies.</title>
        <authorList>
            <consortium name="Maize Genome Sequencing Project"/>
            <person name="Ware D."/>
        </authorList>
    </citation>
    <scope>NUCLEOTIDE SEQUENCE [LARGE SCALE GENOMIC DNA]</scope>
    <source>
        <tissue evidence="1">Seedling</tissue>
    </source>
</reference>
<dbReference type="EMBL" id="CM007649">
    <property type="protein sequence ID" value="ONM32209.1"/>
    <property type="molecule type" value="Genomic_DNA"/>
</dbReference>
<organism evidence="1">
    <name type="scientific">Zea mays</name>
    <name type="common">Maize</name>
    <dbReference type="NCBI Taxonomy" id="4577"/>
    <lineage>
        <taxon>Eukaryota</taxon>
        <taxon>Viridiplantae</taxon>
        <taxon>Streptophyta</taxon>
        <taxon>Embryophyta</taxon>
        <taxon>Tracheophyta</taxon>
        <taxon>Spermatophyta</taxon>
        <taxon>Magnoliopsida</taxon>
        <taxon>Liliopsida</taxon>
        <taxon>Poales</taxon>
        <taxon>Poaceae</taxon>
        <taxon>PACMAD clade</taxon>
        <taxon>Panicoideae</taxon>
        <taxon>Andropogonodae</taxon>
        <taxon>Andropogoneae</taxon>
        <taxon>Tripsacinae</taxon>
        <taxon>Zea</taxon>
    </lineage>
</organism>